<evidence type="ECO:0000259" key="4">
    <source>
        <dbReference type="Pfam" id="PF00501"/>
    </source>
</evidence>
<evidence type="ECO:0000256" key="3">
    <source>
        <dbReference type="ARBA" id="ARBA00026121"/>
    </source>
</evidence>
<accession>F1KYP7</accession>
<dbReference type="GO" id="GO:0004467">
    <property type="term" value="F:long-chain fatty acid-CoA ligase activity"/>
    <property type="evidence" value="ECO:0007669"/>
    <property type="project" value="UniProtKB-EC"/>
</dbReference>
<dbReference type="EC" id="6.2.1.3" evidence="3"/>
<organism evidence="5">
    <name type="scientific">Ascaris suum</name>
    <name type="common">Pig roundworm</name>
    <name type="synonym">Ascaris lumbricoides</name>
    <dbReference type="NCBI Taxonomy" id="6253"/>
    <lineage>
        <taxon>Eukaryota</taxon>
        <taxon>Metazoa</taxon>
        <taxon>Ecdysozoa</taxon>
        <taxon>Nematoda</taxon>
        <taxon>Chromadorea</taxon>
        <taxon>Rhabditida</taxon>
        <taxon>Spirurina</taxon>
        <taxon>Ascaridomorpha</taxon>
        <taxon>Ascaridoidea</taxon>
        <taxon>Ascarididae</taxon>
        <taxon>Ascaris</taxon>
    </lineage>
</organism>
<keyword evidence="2" id="KW-0443">Lipid metabolism</keyword>
<dbReference type="EMBL" id="JI168153">
    <property type="protein sequence ID" value="ADY43001.1"/>
    <property type="molecule type" value="mRNA"/>
</dbReference>
<sequence length="687" mass="76986">MSWADYTDIIASNLHLAALVTGAAISSAATHWFWSSLPERIPLIVDPNNQTRERPDGSRVAACLKGDEVMTRLSADTRTLYDVVIRGMRLSHNGPMLGWRQKQSDGTAPYVWLSYRQVLDSATQLAFGLRKIGVKCGQKTHIGILMKNRPEWKICELAAYCNNNVVVPVYPTLGWQACQHIINETQISVIFVDSEPKAIDLVKCKHPLLRHIVTVDPWPDEDSTNFAAFDLSLWSLRSLQLLGQTTMSSQQLQLPKPDDICTICYTSGSTGNPKGVILTHGNVVACCTALLFLRKAPFLSTDTMFSFLPLAHLMQRMLEMMAFAVGMRVGYYSGNISMIFEDMKELQPTILICVPRILNKIHEKAISEWNKSLLSKYIFKAAITYKTLEVLNGIIRNDTIVDRFILNKLQNSIGGRVKLIITGSAPIAEEILQFTRAAFGCVVQQGYGQTECSCCMSLCIDEEIIGSTIGIPICCNAVKVIDVPELGHFAVQKRGEICIKGANVFKGYFKDEKTTAQVLDSDGWLHTGDLGEWTQQGSLRIIGRIKSAFKLSQGEYITPERIESIYLRSKLITQIFVYGESMKSSIIAIVVPNIEVLNEWSHKRFGITMTSNELCASNEMKNLIMCDMTRIATDAELHSFEKVKDIYLSPEPFSVENDEITPTLKLRRAKLQEHYSKQLAQLYSKLN</sequence>
<dbReference type="AlphaFoldDB" id="F1KYP7"/>
<dbReference type="Gene3D" id="3.40.50.12780">
    <property type="entry name" value="N-terminal domain of ligase-like"/>
    <property type="match status" value="1"/>
</dbReference>
<dbReference type="PANTHER" id="PTHR43272:SF107">
    <property type="entry name" value="LONG-CHAIN-FATTY-ACID--COA LIGASE 5"/>
    <property type="match status" value="1"/>
</dbReference>
<evidence type="ECO:0000256" key="2">
    <source>
        <dbReference type="ARBA" id="ARBA00022832"/>
    </source>
</evidence>
<evidence type="ECO:0000256" key="1">
    <source>
        <dbReference type="ARBA" id="ARBA00022598"/>
    </source>
</evidence>
<protein>
    <recommendedName>
        <fullName evidence="3">long-chain-fatty-acid--CoA ligase</fullName>
        <ecNumber evidence="3">6.2.1.3</ecNumber>
    </recommendedName>
</protein>
<name>F1KYP7_ASCSU</name>
<dbReference type="InterPro" id="IPR000873">
    <property type="entry name" value="AMP-dep_synth/lig_dom"/>
</dbReference>
<dbReference type="PROSITE" id="PS00455">
    <property type="entry name" value="AMP_BINDING"/>
    <property type="match status" value="1"/>
</dbReference>
<dbReference type="PANTHER" id="PTHR43272">
    <property type="entry name" value="LONG-CHAIN-FATTY-ACID--COA LIGASE"/>
    <property type="match status" value="1"/>
</dbReference>
<dbReference type="GO" id="GO:0005783">
    <property type="term" value="C:endoplasmic reticulum"/>
    <property type="evidence" value="ECO:0007669"/>
    <property type="project" value="TreeGrafter"/>
</dbReference>
<feature type="domain" description="AMP-dependent synthetase/ligase" evidence="4">
    <location>
        <begin position="109"/>
        <end position="509"/>
    </location>
</feature>
<dbReference type="Pfam" id="PF00501">
    <property type="entry name" value="AMP-binding"/>
    <property type="match status" value="1"/>
</dbReference>
<proteinExistence type="evidence at transcript level"/>
<dbReference type="InterPro" id="IPR042099">
    <property type="entry name" value="ANL_N_sf"/>
</dbReference>
<dbReference type="GO" id="GO:0016020">
    <property type="term" value="C:membrane"/>
    <property type="evidence" value="ECO:0007669"/>
    <property type="project" value="TreeGrafter"/>
</dbReference>
<evidence type="ECO:0000313" key="5">
    <source>
        <dbReference type="EMBL" id="ADY43001.1"/>
    </source>
</evidence>
<keyword evidence="2" id="KW-0276">Fatty acid metabolism</keyword>
<reference evidence="5" key="1">
    <citation type="journal article" date="2011" name="Genome Res.">
        <title>Deep small RNA sequencing from the nematode Ascaris reveals conservation, functional diversification, and novel developmental profiles.</title>
        <authorList>
            <person name="Wang J."/>
            <person name="Czech B."/>
            <person name="Crunk A."/>
            <person name="Wallace A."/>
            <person name="Mitreva M."/>
            <person name="Hannon G.J."/>
            <person name="Davis R.E."/>
        </authorList>
    </citation>
    <scope>NUCLEOTIDE SEQUENCE</scope>
</reference>
<dbReference type="InterPro" id="IPR020845">
    <property type="entry name" value="AMP-binding_CS"/>
</dbReference>
<dbReference type="SUPFAM" id="SSF56801">
    <property type="entry name" value="Acetyl-CoA synthetase-like"/>
    <property type="match status" value="1"/>
</dbReference>
<keyword evidence="1 5" id="KW-0436">Ligase</keyword>